<reference evidence="8 9" key="1">
    <citation type="submission" date="2019-07" db="EMBL/GenBank/DDBJ databases">
        <title>Whole genome shotgun sequence of Skermanella aerolata NBRC 106429.</title>
        <authorList>
            <person name="Hosoyama A."/>
            <person name="Uohara A."/>
            <person name="Ohji S."/>
            <person name="Ichikawa N."/>
        </authorList>
    </citation>
    <scope>NUCLEOTIDE SEQUENCE [LARGE SCALE GENOMIC DNA]</scope>
    <source>
        <strain evidence="8 9">NBRC 106429</strain>
    </source>
</reference>
<dbReference type="EMBL" id="BJYZ01000048">
    <property type="protein sequence ID" value="GEO42692.1"/>
    <property type="molecule type" value="Genomic_DNA"/>
</dbReference>
<feature type="domain" description="4Fe-4S ferredoxin-type" evidence="7">
    <location>
        <begin position="306"/>
        <end position="337"/>
    </location>
</feature>
<feature type="domain" description="4Fe-4S ferredoxin-type" evidence="7">
    <location>
        <begin position="234"/>
        <end position="263"/>
    </location>
</feature>
<keyword evidence="5" id="KW-0411">Iron-sulfur</keyword>
<dbReference type="GO" id="GO:0046872">
    <property type="term" value="F:metal ion binding"/>
    <property type="evidence" value="ECO:0007669"/>
    <property type="project" value="UniProtKB-KW"/>
</dbReference>
<evidence type="ECO:0000256" key="4">
    <source>
        <dbReference type="ARBA" id="ARBA00023004"/>
    </source>
</evidence>
<protein>
    <submittedName>
        <fullName evidence="8">Dimethylglycine catabolism protein DgcB</fullName>
    </submittedName>
</protein>
<dbReference type="GO" id="GO:0005886">
    <property type="term" value="C:plasma membrane"/>
    <property type="evidence" value="ECO:0007669"/>
    <property type="project" value="TreeGrafter"/>
</dbReference>
<evidence type="ECO:0000313" key="8">
    <source>
        <dbReference type="EMBL" id="GEO42692.1"/>
    </source>
</evidence>
<gene>
    <name evidence="8" type="primary">dgcB</name>
    <name evidence="8" type="ORF">SAE02_68400</name>
</gene>
<dbReference type="PANTHER" id="PTHR43255:SF1">
    <property type="entry name" value="IRON-SULFUR-BINDING OXIDOREDUCTASE FADF-RELATED"/>
    <property type="match status" value="1"/>
</dbReference>
<dbReference type="PROSITE" id="PS00198">
    <property type="entry name" value="4FE4S_FER_1"/>
    <property type="match status" value="2"/>
</dbReference>
<keyword evidence="6" id="KW-1133">Transmembrane helix</keyword>
<organism evidence="8 9">
    <name type="scientific">Skermanella aerolata</name>
    <dbReference type="NCBI Taxonomy" id="393310"/>
    <lineage>
        <taxon>Bacteria</taxon>
        <taxon>Pseudomonadati</taxon>
        <taxon>Pseudomonadota</taxon>
        <taxon>Alphaproteobacteria</taxon>
        <taxon>Rhodospirillales</taxon>
        <taxon>Azospirillaceae</taxon>
        <taxon>Skermanella</taxon>
    </lineage>
</organism>
<proteinExistence type="predicted"/>
<evidence type="ECO:0000256" key="6">
    <source>
        <dbReference type="SAM" id="Phobius"/>
    </source>
</evidence>
<dbReference type="Pfam" id="PF13187">
    <property type="entry name" value="Fer4_9"/>
    <property type="match status" value="1"/>
</dbReference>
<keyword evidence="1" id="KW-0004">4Fe-4S</keyword>
<dbReference type="AlphaFoldDB" id="A0A512E1U6"/>
<dbReference type="Proteomes" id="UP000321523">
    <property type="component" value="Unassembled WGS sequence"/>
</dbReference>
<feature type="transmembrane region" description="Helical" evidence="6">
    <location>
        <begin position="6"/>
        <end position="23"/>
    </location>
</feature>
<keyword evidence="2" id="KW-0479">Metal-binding</keyword>
<dbReference type="InterPro" id="IPR017896">
    <property type="entry name" value="4Fe4S_Fe-S-bd"/>
</dbReference>
<dbReference type="InterPro" id="IPR021872">
    <property type="entry name" value="Csal_0991-like_N"/>
</dbReference>
<dbReference type="OrthoDB" id="9794954at2"/>
<dbReference type="RefSeq" id="WP_044436156.1">
    <property type="nucleotide sequence ID" value="NZ_BJYZ01000048.1"/>
</dbReference>
<keyword evidence="3" id="KW-0560">Oxidoreductase</keyword>
<sequence length="631" mass="67897">MIASTLSAIVIITLASGLALALVQARRWRAGRAADVDLIAGLKALPRRYLVDVHDVVERKPFNSRFHALTAGGFLASLALIPLLAIPAFRHWTVWGLLSLALVAMLAGSLMVGWRRRVEKPAELSKGRFSRLPFALLAYATAFLVVALDQTAGGVLPWQLSLALVLVGAWGCAELVLGVWKGPLKHAVHGALHLIAHPRPERFHDGLGRDTALRPLNLETNGKLGAERPLDFDWNRLLGFDACVQCGRCETACPAYAAGLPLNPKKLIQDLVTGLEDGADDSSYAGNNHPGRPLGLAHGSPGQPVIGPMIHPDTLWACTTCRACVQECPMMIEHVDAVIDLRRFQTLELGATPGKAAGVLEELKATDNPGGQPLSRRLDWAVDLSLPILADQDRCDVLLWLGDGAFDLRTQRSLRALVLLLRRAGIDFAVLGPEELDCGDVARRLGDEATFQDLARRNVSTLRRYAFSRIVTADPHALHTLRHEYKPFGLDVPVIHHTAFLLDLLQAGKLTVTAANGTSVTYHDPCYLGRYNGEIDAPRALLDAIGVERVEMERSGLRSSCCGGGGGAPLTDVAGKRRIPDVRMDHARATGAATVAVACPNCALMLEGVVGSRPQVAEIAELVLAATESPK</sequence>
<dbReference type="GO" id="GO:0051539">
    <property type="term" value="F:4 iron, 4 sulfur cluster binding"/>
    <property type="evidence" value="ECO:0007669"/>
    <property type="project" value="UniProtKB-KW"/>
</dbReference>
<evidence type="ECO:0000259" key="7">
    <source>
        <dbReference type="PROSITE" id="PS51379"/>
    </source>
</evidence>
<dbReference type="InterPro" id="IPR009051">
    <property type="entry name" value="Helical_ferredxn"/>
</dbReference>
<dbReference type="SUPFAM" id="SSF46548">
    <property type="entry name" value="alpha-helical ferredoxin"/>
    <property type="match status" value="1"/>
</dbReference>
<keyword evidence="9" id="KW-1185">Reference proteome</keyword>
<name>A0A512E1U6_9PROT</name>
<feature type="transmembrane region" description="Helical" evidence="6">
    <location>
        <begin position="66"/>
        <end position="86"/>
    </location>
</feature>
<dbReference type="InterPro" id="IPR051460">
    <property type="entry name" value="HdrC_iron-sulfur_subunit"/>
</dbReference>
<dbReference type="PROSITE" id="PS51379">
    <property type="entry name" value="4FE4S_FER_2"/>
    <property type="match status" value="2"/>
</dbReference>
<dbReference type="GO" id="GO:0016491">
    <property type="term" value="F:oxidoreductase activity"/>
    <property type="evidence" value="ECO:0007669"/>
    <property type="project" value="UniProtKB-KW"/>
</dbReference>
<dbReference type="PANTHER" id="PTHR43255">
    <property type="entry name" value="IRON-SULFUR-BINDING OXIDOREDUCTASE FADF-RELATED-RELATED"/>
    <property type="match status" value="1"/>
</dbReference>
<feature type="transmembrane region" description="Helical" evidence="6">
    <location>
        <begin position="132"/>
        <end position="148"/>
    </location>
</feature>
<dbReference type="InterPro" id="IPR004017">
    <property type="entry name" value="Cys_rich_dom"/>
</dbReference>
<comment type="caution">
    <text evidence="8">The sequence shown here is derived from an EMBL/GenBank/DDBJ whole genome shotgun (WGS) entry which is preliminary data.</text>
</comment>
<evidence type="ECO:0000256" key="2">
    <source>
        <dbReference type="ARBA" id="ARBA00022723"/>
    </source>
</evidence>
<dbReference type="Pfam" id="PF02754">
    <property type="entry name" value="CCG"/>
    <property type="match status" value="2"/>
</dbReference>
<dbReference type="Pfam" id="PF11982">
    <property type="entry name" value="DUF3483"/>
    <property type="match status" value="1"/>
</dbReference>
<dbReference type="InterPro" id="IPR017900">
    <property type="entry name" value="4Fe4S_Fe_S_CS"/>
</dbReference>
<evidence type="ECO:0000313" key="9">
    <source>
        <dbReference type="Proteomes" id="UP000321523"/>
    </source>
</evidence>
<feature type="transmembrane region" description="Helical" evidence="6">
    <location>
        <begin position="92"/>
        <end position="112"/>
    </location>
</feature>
<evidence type="ECO:0000256" key="3">
    <source>
        <dbReference type="ARBA" id="ARBA00023002"/>
    </source>
</evidence>
<keyword evidence="4" id="KW-0408">Iron</keyword>
<keyword evidence="6" id="KW-0472">Membrane</keyword>
<evidence type="ECO:0000256" key="5">
    <source>
        <dbReference type="ARBA" id="ARBA00023014"/>
    </source>
</evidence>
<accession>A0A512E1U6</accession>
<keyword evidence="6" id="KW-0812">Transmembrane</keyword>
<dbReference type="Gene3D" id="1.10.1060.10">
    <property type="entry name" value="Alpha-helical ferredoxin"/>
    <property type="match status" value="1"/>
</dbReference>
<evidence type="ECO:0000256" key="1">
    <source>
        <dbReference type="ARBA" id="ARBA00022485"/>
    </source>
</evidence>